<evidence type="ECO:0000256" key="1">
    <source>
        <dbReference type="SAM" id="Phobius"/>
    </source>
</evidence>
<keyword evidence="1" id="KW-0472">Membrane</keyword>
<reference evidence="2 3" key="1">
    <citation type="submission" date="2019-07" db="EMBL/GenBank/DDBJ databases">
        <title>Genomic Encyclopedia of Type Strains, Phase I: the one thousand microbial genomes (KMG-I) project.</title>
        <authorList>
            <person name="Kyrpides N."/>
        </authorList>
    </citation>
    <scope>NUCLEOTIDE SEQUENCE [LARGE SCALE GENOMIC DNA]</scope>
    <source>
        <strain evidence="2 3">DSM 13558</strain>
    </source>
</reference>
<dbReference type="RefSeq" id="WP_145080196.1">
    <property type="nucleotide sequence ID" value="NZ_DAMBUX010000016.1"/>
</dbReference>
<keyword evidence="1" id="KW-0812">Transmembrane</keyword>
<proteinExistence type="predicted"/>
<dbReference type="OrthoDB" id="1640349at2"/>
<dbReference type="Proteomes" id="UP000315343">
    <property type="component" value="Unassembled WGS sequence"/>
</dbReference>
<accession>A0A562JH24</accession>
<dbReference type="Pfam" id="PF06898">
    <property type="entry name" value="YqfD"/>
    <property type="match status" value="1"/>
</dbReference>
<comment type="caution">
    <text evidence="2">The sequence shown here is derived from an EMBL/GenBank/DDBJ whole genome shotgun (WGS) entry which is preliminary data.</text>
</comment>
<dbReference type="EMBL" id="VLKH01000002">
    <property type="protein sequence ID" value="TWH82470.1"/>
    <property type="molecule type" value="Genomic_DNA"/>
</dbReference>
<gene>
    <name evidence="2" type="ORF">LY60_00770</name>
</gene>
<evidence type="ECO:0000313" key="2">
    <source>
        <dbReference type="EMBL" id="TWH82470.1"/>
    </source>
</evidence>
<dbReference type="PIRSF" id="PIRSF029895">
    <property type="entry name" value="SpoIV"/>
    <property type="match status" value="1"/>
</dbReference>
<name>A0A562JH24_9FIRM</name>
<protein>
    <submittedName>
        <fullName evidence="2">Sporulation protein YqfD</fullName>
    </submittedName>
</protein>
<evidence type="ECO:0000313" key="3">
    <source>
        <dbReference type="Proteomes" id="UP000315343"/>
    </source>
</evidence>
<dbReference type="InterPro" id="IPR010690">
    <property type="entry name" value="YqfD"/>
</dbReference>
<sequence>MLIFKLMYLLRGYVLVRLKDANFEKIMNLLRKKGIVMWDIEKKNDEIKFKISYDDYRKYQDIIKETKMETIKKKGFALNLRKIKVRKGFVAGIFILSICLYLLSSLVWNVEVIGTNNLTAKKIKLVLEENEIKVPVSQGSLETKSIETMLYKNFDNFKFVEVYVEGSNLIIFVKEKNIEPAEFKNNEPSSIVSKKNAIISKVIAKSGQPVVKEGDVVYEGQTLIMGIIKNKNSEEFVMVPSDGIIYAKTYYNFEMKEEKIRDVSISTDSSKVRFFLKINGKNVKIIGDKAPYENYTYKERTIAVPILSSLTNIKIVKGVYYEETVKKIEIDENTAQNKMKVAMYDDLIKKCNNDSKILKSSINFTEDDQFYYLRAQIEVMEDIGESVKIYPMTDAQDEINEENQGG</sequence>
<feature type="transmembrane region" description="Helical" evidence="1">
    <location>
        <begin position="88"/>
        <end position="108"/>
    </location>
</feature>
<keyword evidence="1" id="KW-1133">Transmembrane helix</keyword>
<dbReference type="AlphaFoldDB" id="A0A562JH24"/>
<organism evidence="2 3">
    <name type="scientific">Sedimentibacter saalensis</name>
    <dbReference type="NCBI Taxonomy" id="130788"/>
    <lineage>
        <taxon>Bacteria</taxon>
        <taxon>Bacillati</taxon>
        <taxon>Bacillota</taxon>
        <taxon>Tissierellia</taxon>
        <taxon>Sedimentibacter</taxon>
    </lineage>
</organism>
<keyword evidence="3" id="KW-1185">Reference proteome</keyword>